<keyword evidence="3" id="KW-0309">Germination</keyword>
<gene>
    <name evidence="10" type="ORF">PaecuDRAFT_1862</name>
</gene>
<organism evidence="10 11">
    <name type="scientific">Paenibacillus curdlanolyticus YK9</name>
    <dbReference type="NCBI Taxonomy" id="717606"/>
    <lineage>
        <taxon>Bacteria</taxon>
        <taxon>Bacillati</taxon>
        <taxon>Bacillota</taxon>
        <taxon>Bacilli</taxon>
        <taxon>Bacillales</taxon>
        <taxon>Paenibacillaceae</taxon>
        <taxon>Paenibacillus</taxon>
    </lineage>
</organism>
<feature type="domain" description="Spore germination protein N-terminal" evidence="9">
    <location>
        <begin position="22"/>
        <end position="195"/>
    </location>
</feature>
<dbReference type="AlphaFoldDB" id="E0I8B1"/>
<dbReference type="STRING" id="717606.PaecuDRAFT_1862"/>
<evidence type="ECO:0000313" key="11">
    <source>
        <dbReference type="Proteomes" id="UP000005387"/>
    </source>
</evidence>
<keyword evidence="7" id="KW-0449">Lipoprotein</keyword>
<dbReference type="PANTHER" id="PTHR35789:SF1">
    <property type="entry name" value="SPORE GERMINATION PROTEIN B3"/>
    <property type="match status" value="1"/>
</dbReference>
<evidence type="ECO:0000256" key="4">
    <source>
        <dbReference type="ARBA" id="ARBA00022729"/>
    </source>
</evidence>
<dbReference type="eggNOG" id="ENOG502Z9N7">
    <property type="taxonomic scope" value="Bacteria"/>
</dbReference>
<dbReference type="InterPro" id="IPR038501">
    <property type="entry name" value="Spore_GerAC_C_sf"/>
</dbReference>
<comment type="subcellular location">
    <subcellularLocation>
        <location evidence="1">Membrane</location>
        <topology evidence="1">Lipid-anchor</topology>
    </subcellularLocation>
</comment>
<comment type="similarity">
    <text evidence="2">Belongs to the GerABKC lipoprotein family.</text>
</comment>
<name>E0I8B1_9BACL</name>
<dbReference type="NCBIfam" id="TIGR02887">
    <property type="entry name" value="spore_ger_x_C"/>
    <property type="match status" value="1"/>
</dbReference>
<evidence type="ECO:0000259" key="8">
    <source>
        <dbReference type="Pfam" id="PF05504"/>
    </source>
</evidence>
<dbReference type="InterPro" id="IPR057336">
    <property type="entry name" value="GerAC_N"/>
</dbReference>
<sequence>MKRKLLMGGLIVAMLFVSGCWNRREMNDLAIAVAYGIDKAGDGYRLTVQVVDPGEVASQKGSTDRTPVTTYQATGETIFEALRRMTKVSPRKIYNSHLRMLVISDKVAEDGIANVLDFVSRNHEHRGDFYVVIAKDTTASNTLKILTHLESIPANQMYSSLETSERSWAPTSAVTLDELIDDIVSPGKQPAVTGLRIKGSQTTGENKRNVNEIASSTQLVYNGLAVFKKDKLIGWLNEEESKAYNYIQDNVKSTVGVVYCPGGGNVALEVMHSATKVKGKVVHGKPTIDVSVRMRANIGEVRCSIDLSEESSLKQLEQNGNRKVQQFIEETIATVQKKYKVDIFGFGEVMHREQPKYWKTVQDDWDTQFQTLAYRVNVECEIRYLGTQSNSFLEEMDKKE</sequence>
<protein>
    <submittedName>
        <fullName evidence="10">Germination protein, Ger(X)C family</fullName>
    </submittedName>
</protein>
<dbReference type="InterPro" id="IPR008844">
    <property type="entry name" value="Spore_GerAC-like"/>
</dbReference>
<dbReference type="Pfam" id="PF05504">
    <property type="entry name" value="Spore_GerAC"/>
    <property type="match status" value="1"/>
</dbReference>
<dbReference type="EMBL" id="AEDD01000004">
    <property type="protein sequence ID" value="EFM11416.1"/>
    <property type="molecule type" value="Genomic_DNA"/>
</dbReference>
<dbReference type="Gene3D" id="3.30.300.210">
    <property type="entry name" value="Nutrient germinant receptor protein C, domain 3"/>
    <property type="match status" value="1"/>
</dbReference>
<evidence type="ECO:0000313" key="10">
    <source>
        <dbReference type="EMBL" id="EFM11416.1"/>
    </source>
</evidence>
<evidence type="ECO:0000256" key="6">
    <source>
        <dbReference type="ARBA" id="ARBA00023139"/>
    </source>
</evidence>
<dbReference type="GO" id="GO:0009847">
    <property type="term" value="P:spore germination"/>
    <property type="evidence" value="ECO:0007669"/>
    <property type="project" value="InterPro"/>
</dbReference>
<dbReference type="Pfam" id="PF25198">
    <property type="entry name" value="Spore_GerAC_N"/>
    <property type="match status" value="1"/>
</dbReference>
<evidence type="ECO:0000256" key="5">
    <source>
        <dbReference type="ARBA" id="ARBA00023136"/>
    </source>
</evidence>
<dbReference type="GO" id="GO:0016020">
    <property type="term" value="C:membrane"/>
    <property type="evidence" value="ECO:0007669"/>
    <property type="project" value="UniProtKB-SubCell"/>
</dbReference>
<evidence type="ECO:0000256" key="1">
    <source>
        <dbReference type="ARBA" id="ARBA00004635"/>
    </source>
</evidence>
<dbReference type="RefSeq" id="WP_006037872.1">
    <property type="nucleotide sequence ID" value="NZ_AEDD01000004.1"/>
</dbReference>
<evidence type="ECO:0000256" key="2">
    <source>
        <dbReference type="ARBA" id="ARBA00007886"/>
    </source>
</evidence>
<dbReference type="PROSITE" id="PS51257">
    <property type="entry name" value="PROKAR_LIPOPROTEIN"/>
    <property type="match status" value="1"/>
</dbReference>
<dbReference type="Gene3D" id="6.20.190.10">
    <property type="entry name" value="Nutrient germinant receptor protein C, domain 1"/>
    <property type="match status" value="1"/>
</dbReference>
<evidence type="ECO:0000256" key="3">
    <source>
        <dbReference type="ARBA" id="ARBA00022544"/>
    </source>
</evidence>
<keyword evidence="4" id="KW-0732">Signal</keyword>
<evidence type="ECO:0000256" key="7">
    <source>
        <dbReference type="ARBA" id="ARBA00023288"/>
    </source>
</evidence>
<dbReference type="OrthoDB" id="9816067at2"/>
<reference evidence="10 11" key="1">
    <citation type="submission" date="2010-07" db="EMBL/GenBank/DDBJ databases">
        <title>The draft genome of Paenibacillus curdlanolyticus YK9.</title>
        <authorList>
            <consortium name="US DOE Joint Genome Institute (JGI-PGF)"/>
            <person name="Lucas S."/>
            <person name="Copeland A."/>
            <person name="Lapidus A."/>
            <person name="Cheng J.-F."/>
            <person name="Bruce D."/>
            <person name="Goodwin L."/>
            <person name="Pitluck S."/>
            <person name="Land M.L."/>
            <person name="Hauser L."/>
            <person name="Chang Y.-J."/>
            <person name="Jeffries C."/>
            <person name="Anderson I.J."/>
            <person name="Johnson E."/>
            <person name="Loganathan U."/>
            <person name="Mulhopadhyay B."/>
            <person name="Kyrpides N."/>
            <person name="Woyke T.J."/>
        </authorList>
    </citation>
    <scope>NUCLEOTIDE SEQUENCE [LARGE SCALE GENOMIC DNA]</scope>
    <source>
        <strain evidence="10 11">YK9</strain>
    </source>
</reference>
<keyword evidence="5" id="KW-0472">Membrane</keyword>
<evidence type="ECO:0000259" key="9">
    <source>
        <dbReference type="Pfam" id="PF25198"/>
    </source>
</evidence>
<accession>E0I8B1</accession>
<keyword evidence="6" id="KW-0564">Palmitate</keyword>
<proteinExistence type="inferred from homology"/>
<dbReference type="InterPro" id="IPR046953">
    <property type="entry name" value="Spore_GerAC-like_C"/>
</dbReference>
<dbReference type="Proteomes" id="UP000005387">
    <property type="component" value="Unassembled WGS sequence"/>
</dbReference>
<dbReference type="PANTHER" id="PTHR35789">
    <property type="entry name" value="SPORE GERMINATION PROTEIN B3"/>
    <property type="match status" value="1"/>
</dbReference>
<feature type="domain" description="Spore germination GerAC-like C-terminal" evidence="8">
    <location>
        <begin position="222"/>
        <end position="386"/>
    </location>
</feature>
<keyword evidence="11" id="KW-1185">Reference proteome</keyword>